<gene>
    <name evidence="15" type="ordered locus">SULAZ_1459</name>
</gene>
<evidence type="ECO:0000256" key="7">
    <source>
        <dbReference type="ARBA" id="ARBA00022692"/>
    </source>
</evidence>
<dbReference type="AlphaFoldDB" id="C1DWD9"/>
<keyword evidence="10 13" id="KW-1133">Transmembrane helix</keyword>
<feature type="transmembrane region" description="Helical" evidence="13">
    <location>
        <begin position="221"/>
        <end position="238"/>
    </location>
</feature>
<keyword evidence="7 13" id="KW-0812">Transmembrane</keyword>
<dbReference type="HOGENOM" id="CLU_030555_3_1_0"/>
<comment type="subcellular location">
    <subcellularLocation>
        <location evidence="1">Cell inner membrane</location>
        <topology evidence="1">Multi-pass membrane protein</topology>
    </subcellularLocation>
</comment>
<dbReference type="PANTHER" id="PTHR30365">
    <property type="entry name" value="CYTOCHROME D UBIQUINOL OXIDASE"/>
    <property type="match status" value="1"/>
</dbReference>
<evidence type="ECO:0000256" key="9">
    <source>
        <dbReference type="ARBA" id="ARBA00022982"/>
    </source>
</evidence>
<evidence type="ECO:0000256" key="10">
    <source>
        <dbReference type="ARBA" id="ARBA00022989"/>
    </source>
</evidence>
<keyword evidence="4 13" id="KW-1003">Cell membrane</keyword>
<evidence type="ECO:0000256" key="14">
    <source>
        <dbReference type="SAM" id="Coils"/>
    </source>
</evidence>
<keyword evidence="6 13" id="KW-0349">Heme</keyword>
<feature type="transmembrane region" description="Helical" evidence="13">
    <location>
        <begin position="127"/>
        <end position="145"/>
    </location>
</feature>
<keyword evidence="8 13" id="KW-0479">Metal-binding</keyword>
<keyword evidence="12 13" id="KW-0472">Membrane</keyword>
<evidence type="ECO:0000256" key="5">
    <source>
        <dbReference type="ARBA" id="ARBA00022519"/>
    </source>
</evidence>
<protein>
    <submittedName>
        <fullName evidence="15">Cytochrome D ubiquinol oxidase subunit 1</fullName>
        <ecNumber evidence="15">1.10.3.-</ecNumber>
    </submittedName>
</protein>
<keyword evidence="14" id="KW-0175">Coiled coil</keyword>
<dbReference type="eggNOG" id="COG1271">
    <property type="taxonomic scope" value="Bacteria"/>
</dbReference>
<evidence type="ECO:0000256" key="1">
    <source>
        <dbReference type="ARBA" id="ARBA00004429"/>
    </source>
</evidence>
<evidence type="ECO:0000256" key="4">
    <source>
        <dbReference type="ARBA" id="ARBA00022475"/>
    </source>
</evidence>
<dbReference type="EMBL" id="CP001229">
    <property type="protein sequence ID" value="ACN98788.1"/>
    <property type="molecule type" value="Genomic_DNA"/>
</dbReference>
<feature type="coiled-coil region" evidence="14">
    <location>
        <begin position="304"/>
        <end position="358"/>
    </location>
</feature>
<keyword evidence="3 13" id="KW-0813">Transport</keyword>
<dbReference type="RefSeq" id="WP_012674109.1">
    <property type="nucleotide sequence ID" value="NC_012438.1"/>
</dbReference>
<feature type="transmembrane region" description="Helical" evidence="13">
    <location>
        <begin position="191"/>
        <end position="209"/>
    </location>
</feature>
<keyword evidence="15" id="KW-0560">Oxidoreductase</keyword>
<dbReference type="GO" id="GO:0009055">
    <property type="term" value="F:electron transfer activity"/>
    <property type="evidence" value="ECO:0007669"/>
    <property type="project" value="UniProtKB-UniRule"/>
</dbReference>
<dbReference type="GO" id="GO:0019646">
    <property type="term" value="P:aerobic electron transport chain"/>
    <property type="evidence" value="ECO:0007669"/>
    <property type="project" value="InterPro"/>
</dbReference>
<feature type="transmembrane region" description="Helical" evidence="13">
    <location>
        <begin position="379"/>
        <end position="398"/>
    </location>
</feature>
<dbReference type="GO" id="GO:0005886">
    <property type="term" value="C:plasma membrane"/>
    <property type="evidence" value="ECO:0007669"/>
    <property type="project" value="UniProtKB-SubCell"/>
</dbReference>
<feature type="transmembrane region" description="Helical" evidence="13">
    <location>
        <begin position="15"/>
        <end position="38"/>
    </location>
</feature>
<comment type="similarity">
    <text evidence="2 13">Belongs to the cytochrome ubiquinol oxidase subunit 1 family.</text>
</comment>
<evidence type="ECO:0000256" key="3">
    <source>
        <dbReference type="ARBA" id="ARBA00022448"/>
    </source>
</evidence>
<feature type="transmembrane region" description="Helical" evidence="13">
    <location>
        <begin position="410"/>
        <end position="431"/>
    </location>
</feature>
<dbReference type="Pfam" id="PF01654">
    <property type="entry name" value="Cyt_bd_oxida_I"/>
    <property type="match status" value="1"/>
</dbReference>
<sequence>MDLLTLSRFQFGMTAFYHFLFVPLTLGLALIIAILKTIYLKTKDKRYDNLAMFLMKLFAINFAVGVATGLTMEFEFGTNWFKYSILVGDIFGAPLAIEGLMAFFLESTFIGLFLFGRDRVSDVVHTFSAWMVALGSTLSALWILIANSWMQTPAGYKIVESPHGVKAVLTAFFEAALNHSSIIRFLHCVDAGYIVGGFFVMGVMAYYLLKGKHVEIAKVGLKFALIFTAVVSIFQIIFGDIHGYQVSNTQPLKMAMMEGKWETEKGASLDLLGVVDQEKQETRVILKIPYLLSILSYHDPNAEFKGIKDLVKEYQQKAQEASARIPVLEQKLKELEATNASQEEIQKVKDDLAMAKSQAKAYNITFNDLPSVATVFTTFHLMVYLGFFFAFVVIWGLILLKKGTLYTNKAFLWTVLLSIPLPFIASNLGWISAEIGRQPWLVQGVLLTKDGVSFHPTVNVLFSVIFFMVIYTLIYIVFFYAMVKAIKKGPDTSKSEPIPPYENPATVTAFSKVNNI</sequence>
<dbReference type="GO" id="GO:0070069">
    <property type="term" value="C:cytochrome complex"/>
    <property type="evidence" value="ECO:0007669"/>
    <property type="project" value="UniProtKB-UniRule"/>
</dbReference>
<organism evidence="15 16">
    <name type="scientific">Sulfurihydrogenibium azorense (strain DSM 15241 / OCM 825 / Az-Fu1)</name>
    <dbReference type="NCBI Taxonomy" id="204536"/>
    <lineage>
        <taxon>Bacteria</taxon>
        <taxon>Pseudomonadati</taxon>
        <taxon>Aquificota</taxon>
        <taxon>Aquificia</taxon>
        <taxon>Aquificales</taxon>
        <taxon>Hydrogenothermaceae</taxon>
        <taxon>Sulfurihydrogenibium</taxon>
    </lineage>
</organism>
<keyword evidence="16" id="KW-1185">Reference proteome</keyword>
<dbReference type="PIRSF" id="PIRSF006446">
    <property type="entry name" value="Cyt_quinol_oxidase_1"/>
    <property type="match status" value="1"/>
</dbReference>
<evidence type="ECO:0000313" key="15">
    <source>
        <dbReference type="EMBL" id="ACN98788.1"/>
    </source>
</evidence>
<keyword evidence="11 13" id="KW-0408">Iron</keyword>
<evidence type="ECO:0000256" key="12">
    <source>
        <dbReference type="ARBA" id="ARBA00023136"/>
    </source>
</evidence>
<feature type="transmembrane region" description="Helical" evidence="13">
    <location>
        <begin position="50"/>
        <end position="70"/>
    </location>
</feature>
<accession>C1DWD9</accession>
<evidence type="ECO:0000313" key="16">
    <source>
        <dbReference type="Proteomes" id="UP000001369"/>
    </source>
</evidence>
<feature type="transmembrane region" description="Helical" evidence="13">
    <location>
        <begin position="460"/>
        <end position="483"/>
    </location>
</feature>
<evidence type="ECO:0000256" key="6">
    <source>
        <dbReference type="ARBA" id="ARBA00022617"/>
    </source>
</evidence>
<dbReference type="Proteomes" id="UP000001369">
    <property type="component" value="Chromosome"/>
</dbReference>
<evidence type="ECO:0000256" key="11">
    <source>
        <dbReference type="ARBA" id="ARBA00023004"/>
    </source>
</evidence>
<proteinExistence type="inferred from homology"/>
<evidence type="ECO:0000256" key="13">
    <source>
        <dbReference type="PIRNR" id="PIRNR006446"/>
    </source>
</evidence>
<keyword evidence="9 13" id="KW-0249">Electron transport</keyword>
<dbReference type="GO" id="GO:0020037">
    <property type="term" value="F:heme binding"/>
    <property type="evidence" value="ECO:0007669"/>
    <property type="project" value="TreeGrafter"/>
</dbReference>
<dbReference type="KEGG" id="saf:SULAZ_1459"/>
<dbReference type="InterPro" id="IPR002585">
    <property type="entry name" value="Cyt-d_ubiquinol_oxidase_su_1"/>
</dbReference>
<dbReference type="GO" id="GO:0016682">
    <property type="term" value="F:oxidoreductase activity, acting on diphenols and related substances as donors, oxygen as acceptor"/>
    <property type="evidence" value="ECO:0007669"/>
    <property type="project" value="TreeGrafter"/>
</dbReference>
<evidence type="ECO:0000256" key="8">
    <source>
        <dbReference type="ARBA" id="ARBA00022723"/>
    </source>
</evidence>
<dbReference type="GO" id="GO:0046872">
    <property type="term" value="F:metal ion binding"/>
    <property type="evidence" value="ECO:0007669"/>
    <property type="project" value="UniProtKB-UniRule"/>
</dbReference>
<dbReference type="STRING" id="204536.SULAZ_1459"/>
<dbReference type="PANTHER" id="PTHR30365:SF0">
    <property type="entry name" value="CYTOCHROME BD-I UBIQUINOL OXIDASE SUBUNIT 1"/>
    <property type="match status" value="1"/>
</dbReference>
<keyword evidence="5" id="KW-0997">Cell inner membrane</keyword>
<feature type="transmembrane region" description="Helical" evidence="13">
    <location>
        <begin position="90"/>
        <end position="115"/>
    </location>
</feature>
<reference evidence="15 16" key="1">
    <citation type="journal article" date="2009" name="J. Bacteriol.">
        <title>Complete and draft genome sequences of six members of the Aquificales.</title>
        <authorList>
            <person name="Reysenbach A.L."/>
            <person name="Hamamura N."/>
            <person name="Podar M."/>
            <person name="Griffiths E."/>
            <person name="Ferreira S."/>
            <person name="Hochstein R."/>
            <person name="Heidelberg J."/>
            <person name="Johnson J."/>
            <person name="Mead D."/>
            <person name="Pohorille A."/>
            <person name="Sarmiento M."/>
            <person name="Schweighofer K."/>
            <person name="Seshadri R."/>
            <person name="Voytek M.A."/>
        </authorList>
    </citation>
    <scope>NUCLEOTIDE SEQUENCE [LARGE SCALE GENOMIC DNA]</scope>
    <source>
        <strain evidence="16">Az-Fu1 / DSM 15241 / OCM 825</strain>
    </source>
</reference>
<name>C1DWD9_SULAA</name>
<dbReference type="OrthoDB" id="9807042at2"/>
<dbReference type="EC" id="1.10.3.-" evidence="15"/>
<evidence type="ECO:0000256" key="2">
    <source>
        <dbReference type="ARBA" id="ARBA00009819"/>
    </source>
</evidence>